<dbReference type="KEGG" id="rce:RC1_1694"/>
<dbReference type="STRING" id="414684.RC1_1694"/>
<dbReference type="eggNOG" id="COG3484">
    <property type="taxonomic scope" value="Bacteria"/>
</dbReference>
<sequence length="262" mass="29277">MTYCLGIKIRDGLIGLSDGRITSGTQVSAARKIVMMGDGMAGDRMVGDRMVGDGDHRFFVMTSGLRSVRDKTLAYLRRDMARPGARPLTTMLEAVGAFTTCLRAVAKEDKASLEESKLAFNLHAIIGGRLRDDAEPTMYLVYPEGNWIEVDERTPYLSIGATTYGKPILDRALRTDTPMATALKIAYLSFDSSRFSSADVGYPVDLVTLHARDRRWREAQFDYDDLIEQRHWWNRHITDLANALPDTPWVDRLLPETGTGPS</sequence>
<accession>B6INJ5</accession>
<dbReference type="RefSeq" id="WP_012566877.1">
    <property type="nucleotide sequence ID" value="NC_011420.2"/>
</dbReference>
<dbReference type="Proteomes" id="UP000001591">
    <property type="component" value="Chromosome"/>
</dbReference>
<name>B6INJ5_RHOCS</name>
<dbReference type="AlphaFoldDB" id="B6INJ5"/>
<dbReference type="SUPFAM" id="SSF56235">
    <property type="entry name" value="N-terminal nucleophile aminohydrolases (Ntn hydrolases)"/>
    <property type="match status" value="1"/>
</dbReference>
<evidence type="ECO:0000313" key="2">
    <source>
        <dbReference type="Proteomes" id="UP000001591"/>
    </source>
</evidence>
<dbReference type="InterPro" id="IPR016545">
    <property type="entry name" value="UCP009120_prtse"/>
</dbReference>
<evidence type="ECO:0000313" key="1">
    <source>
        <dbReference type="EMBL" id="ACI99092.1"/>
    </source>
</evidence>
<protein>
    <recommendedName>
        <fullName evidence="3">Proteasome-type protease</fullName>
    </recommendedName>
</protein>
<dbReference type="OrthoDB" id="9786336at2"/>
<dbReference type="PIRSF" id="PIRSF009120">
    <property type="entry name" value="UCP009120_prtse"/>
    <property type="match status" value="1"/>
</dbReference>
<dbReference type="EMBL" id="CP000613">
    <property type="protein sequence ID" value="ACI99092.1"/>
    <property type="molecule type" value="Genomic_DNA"/>
</dbReference>
<organism evidence="1 2">
    <name type="scientific">Rhodospirillum centenum (strain ATCC 51521 / SW)</name>
    <dbReference type="NCBI Taxonomy" id="414684"/>
    <lineage>
        <taxon>Bacteria</taxon>
        <taxon>Pseudomonadati</taxon>
        <taxon>Pseudomonadota</taxon>
        <taxon>Alphaproteobacteria</taxon>
        <taxon>Rhodospirillales</taxon>
        <taxon>Rhodospirillaceae</taxon>
        <taxon>Rhodospirillum</taxon>
    </lineage>
</organism>
<dbReference type="Gene3D" id="3.60.20.10">
    <property type="entry name" value="Glutamine Phosphoribosylpyrophosphate, subunit 1, domain 1"/>
    <property type="match status" value="1"/>
</dbReference>
<gene>
    <name evidence="1" type="ordered locus">RC1_1694</name>
</gene>
<dbReference type="InterPro" id="IPR029055">
    <property type="entry name" value="Ntn_hydrolases_N"/>
</dbReference>
<proteinExistence type="predicted"/>
<keyword evidence="2" id="KW-1185">Reference proteome</keyword>
<dbReference type="HOGENOM" id="CLU_066183_1_0_5"/>
<evidence type="ECO:0008006" key="3">
    <source>
        <dbReference type="Google" id="ProtNLM"/>
    </source>
</evidence>
<reference evidence="1 2" key="1">
    <citation type="journal article" date="2010" name="BMC Genomics">
        <title>Metabolic flexibility revealed in the genome of the cyst-forming alpha-1 proteobacterium Rhodospirillum centenum.</title>
        <authorList>
            <person name="Lu Y.K."/>
            <person name="Marden J."/>
            <person name="Han M."/>
            <person name="Swingley W.D."/>
            <person name="Mastrian S.D."/>
            <person name="Chowdhury S.R."/>
            <person name="Hao J."/>
            <person name="Helmy T."/>
            <person name="Kim S."/>
            <person name="Kurdoglu A.A."/>
            <person name="Matthies H.J."/>
            <person name="Rollo D."/>
            <person name="Stothard P."/>
            <person name="Blankenship R.E."/>
            <person name="Bauer C.E."/>
            <person name="Touchman J.W."/>
        </authorList>
    </citation>
    <scope>NUCLEOTIDE SEQUENCE [LARGE SCALE GENOMIC DNA]</scope>
    <source>
        <strain evidence="2">ATCC 51521 / SW</strain>
    </source>
</reference>